<feature type="transmembrane region" description="Helical" evidence="1">
    <location>
        <begin position="104"/>
        <end position="126"/>
    </location>
</feature>
<dbReference type="Pfam" id="PF20327">
    <property type="entry name" value="DUF6622"/>
    <property type="match status" value="1"/>
</dbReference>
<keyword evidence="1" id="KW-1133">Transmembrane helix</keyword>
<gene>
    <name evidence="2" type="ORF">ID854_04065</name>
</gene>
<comment type="caution">
    <text evidence="2">The sequence shown here is derived from an EMBL/GenBank/DDBJ whole genome shotgun (WGS) entry which is preliminary data.</text>
</comment>
<name>A0AAW3YNY0_9GAMM</name>
<feature type="transmembrane region" description="Helical" evidence="1">
    <location>
        <begin position="39"/>
        <end position="57"/>
    </location>
</feature>
<proteinExistence type="predicted"/>
<evidence type="ECO:0000256" key="1">
    <source>
        <dbReference type="SAM" id="Phobius"/>
    </source>
</evidence>
<dbReference type="AlphaFoldDB" id="A0AAW3YNY0"/>
<feature type="transmembrane region" description="Helical" evidence="1">
    <location>
        <begin position="63"/>
        <end position="83"/>
    </location>
</feature>
<feature type="transmembrane region" description="Helical" evidence="1">
    <location>
        <begin position="138"/>
        <end position="159"/>
    </location>
</feature>
<dbReference type="RefSeq" id="WP_323868483.1">
    <property type="nucleotide sequence ID" value="NZ_JACXBF010000115.1"/>
</dbReference>
<reference evidence="2" key="1">
    <citation type="submission" date="2020-09" db="EMBL/GenBank/DDBJ databases">
        <authorList>
            <person name="Palma L."/>
            <person name="Caballero P."/>
            <person name="Berry C."/>
            <person name="Del Valle E."/>
        </authorList>
    </citation>
    <scope>NUCLEOTIDE SEQUENCE</scope>
    <source>
        <strain evidence="2">M</strain>
    </source>
</reference>
<dbReference type="Proteomes" id="UP001193920">
    <property type="component" value="Unassembled WGS sequence"/>
</dbReference>
<keyword evidence="1" id="KW-0812">Transmembrane</keyword>
<organism evidence="2">
    <name type="scientific">Xenorhabdus szentirmaii</name>
    <dbReference type="NCBI Taxonomy" id="290112"/>
    <lineage>
        <taxon>Bacteria</taxon>
        <taxon>Pseudomonadati</taxon>
        <taxon>Pseudomonadota</taxon>
        <taxon>Gammaproteobacteria</taxon>
        <taxon>Enterobacterales</taxon>
        <taxon>Morganellaceae</taxon>
        <taxon>Xenorhabdus</taxon>
    </lineage>
</organism>
<evidence type="ECO:0008006" key="3">
    <source>
        <dbReference type="Google" id="ProtNLM"/>
    </source>
</evidence>
<reference evidence="2" key="2">
    <citation type="journal article" date="2024" name="Toxins">
        <title>Genome Sequence Analysis of Native Xenorhabdus Strains Isolated from Entomopathogenic Nematodes in Argentina.</title>
        <authorList>
            <person name="Palma L."/>
            <person name="Frizzo L."/>
            <person name="Kaiser S."/>
            <person name="Berry C."/>
            <person name="Caballero P."/>
            <person name="Bode H.B."/>
            <person name="Del Valle E.E."/>
        </authorList>
    </citation>
    <scope>NUCLEOTIDE SEQUENCE</scope>
    <source>
        <strain evidence="2">M</strain>
    </source>
</reference>
<evidence type="ECO:0000313" key="2">
    <source>
        <dbReference type="EMBL" id="MBD2799650.1"/>
    </source>
</evidence>
<protein>
    <recommendedName>
        <fullName evidence="3">DUF1453 domain-containing protein</fullName>
    </recommendedName>
</protein>
<sequence>MSLASMIKDTPVWVWILLVFLINRGIKALSDREMRVERLFLLPLLFLVWGVHNVLYETHFSDLSLMMMGLGLIVGVAFGWILWKSQPRLKEKEGSTLIIWPGTPLTLLLIVVTFVIKFILAAMLSIHPTLRDSLNYNLLFGSVTGILDGIFWGGTLNVFMSWYTKRNKKVP</sequence>
<feature type="transmembrane region" description="Helical" evidence="1">
    <location>
        <begin position="12"/>
        <end position="30"/>
    </location>
</feature>
<accession>A0AAW3YNY0</accession>
<keyword evidence="1" id="KW-0472">Membrane</keyword>
<dbReference type="InterPro" id="IPR046730">
    <property type="entry name" value="DUF6622"/>
</dbReference>
<dbReference type="EMBL" id="JACXBF010000115">
    <property type="protein sequence ID" value="MBD2799650.1"/>
    <property type="molecule type" value="Genomic_DNA"/>
</dbReference>